<sequence length="169" mass="18955">MHTHCDNILKIMPSAVDQAINSGGGQAVVVEDRLLWWCVWCVGMCGDGIKCTNRTMKAVVIEKIAVVVVCVVCGDGIKCTNRTMKAVVIEKIWTARPPAYSLLYKKSIEHNVISNWKSSANTVVCEYWEYWETTDNRLTHTLSSVERKTPLFYSKASIGITKQLNAAYH</sequence>
<dbReference type="Proteomes" id="UP000728032">
    <property type="component" value="Unassembled WGS sequence"/>
</dbReference>
<dbReference type="EMBL" id="OC914935">
    <property type="protein sequence ID" value="CAD7637634.1"/>
    <property type="molecule type" value="Genomic_DNA"/>
</dbReference>
<organism evidence="1">
    <name type="scientific">Oppiella nova</name>
    <dbReference type="NCBI Taxonomy" id="334625"/>
    <lineage>
        <taxon>Eukaryota</taxon>
        <taxon>Metazoa</taxon>
        <taxon>Ecdysozoa</taxon>
        <taxon>Arthropoda</taxon>
        <taxon>Chelicerata</taxon>
        <taxon>Arachnida</taxon>
        <taxon>Acari</taxon>
        <taxon>Acariformes</taxon>
        <taxon>Sarcoptiformes</taxon>
        <taxon>Oribatida</taxon>
        <taxon>Brachypylina</taxon>
        <taxon>Oppioidea</taxon>
        <taxon>Oppiidae</taxon>
        <taxon>Oppiella</taxon>
    </lineage>
</organism>
<dbReference type="EMBL" id="CAJPVJ010000110">
    <property type="protein sequence ID" value="CAG2161068.1"/>
    <property type="molecule type" value="Genomic_DNA"/>
</dbReference>
<evidence type="ECO:0000313" key="2">
    <source>
        <dbReference type="Proteomes" id="UP000728032"/>
    </source>
</evidence>
<gene>
    <name evidence="1" type="ORF">ONB1V03_LOCUS933</name>
</gene>
<name>A0A7R9L9M5_9ACAR</name>
<protein>
    <submittedName>
        <fullName evidence="1">Uncharacterized protein</fullName>
    </submittedName>
</protein>
<proteinExistence type="predicted"/>
<evidence type="ECO:0000313" key="1">
    <source>
        <dbReference type="EMBL" id="CAD7637634.1"/>
    </source>
</evidence>
<reference evidence="1" key="1">
    <citation type="submission" date="2020-11" db="EMBL/GenBank/DDBJ databases">
        <authorList>
            <person name="Tran Van P."/>
        </authorList>
    </citation>
    <scope>NUCLEOTIDE SEQUENCE</scope>
</reference>
<accession>A0A7R9L9M5</accession>
<keyword evidence="2" id="KW-1185">Reference proteome</keyword>
<dbReference type="AlphaFoldDB" id="A0A7R9L9M5"/>